<name>R7YYS0_CONA1</name>
<keyword evidence="2" id="KW-1185">Reference proteome</keyword>
<dbReference type="EMBL" id="JH767584">
    <property type="protein sequence ID" value="EON66939.1"/>
    <property type="molecule type" value="Genomic_DNA"/>
</dbReference>
<dbReference type="AlphaFoldDB" id="R7YYS0"/>
<organism evidence="1 2">
    <name type="scientific">Coniosporium apollinis (strain CBS 100218)</name>
    <name type="common">Rock-inhabiting black yeast</name>
    <dbReference type="NCBI Taxonomy" id="1168221"/>
    <lineage>
        <taxon>Eukaryota</taxon>
        <taxon>Fungi</taxon>
        <taxon>Dikarya</taxon>
        <taxon>Ascomycota</taxon>
        <taxon>Pezizomycotina</taxon>
        <taxon>Dothideomycetes</taxon>
        <taxon>Dothideomycetes incertae sedis</taxon>
        <taxon>Coniosporium</taxon>
    </lineage>
</organism>
<dbReference type="Proteomes" id="UP000016924">
    <property type="component" value="Unassembled WGS sequence"/>
</dbReference>
<reference evidence="2" key="1">
    <citation type="submission" date="2012-06" db="EMBL/GenBank/DDBJ databases">
        <title>The genome sequence of Coniosporium apollinis CBS 100218.</title>
        <authorList>
            <consortium name="The Broad Institute Genome Sequencing Platform"/>
            <person name="Cuomo C."/>
            <person name="Gorbushina A."/>
            <person name="Noack S."/>
            <person name="Walker B."/>
            <person name="Young S.K."/>
            <person name="Zeng Q."/>
            <person name="Gargeya S."/>
            <person name="Fitzgerald M."/>
            <person name="Haas B."/>
            <person name="Abouelleil A."/>
            <person name="Alvarado L."/>
            <person name="Arachchi H.M."/>
            <person name="Berlin A.M."/>
            <person name="Chapman S.B."/>
            <person name="Goldberg J."/>
            <person name="Griggs A."/>
            <person name="Gujja S."/>
            <person name="Hansen M."/>
            <person name="Howarth C."/>
            <person name="Imamovic A."/>
            <person name="Larimer J."/>
            <person name="McCowan C."/>
            <person name="Montmayeur A."/>
            <person name="Murphy C."/>
            <person name="Neiman D."/>
            <person name="Pearson M."/>
            <person name="Priest M."/>
            <person name="Roberts A."/>
            <person name="Saif S."/>
            <person name="Shea T."/>
            <person name="Sisk P."/>
            <person name="Sykes S."/>
            <person name="Wortman J."/>
            <person name="Nusbaum C."/>
            <person name="Birren B."/>
        </authorList>
    </citation>
    <scope>NUCLEOTIDE SEQUENCE [LARGE SCALE GENOMIC DNA]</scope>
    <source>
        <strain evidence="2">CBS 100218</strain>
    </source>
</reference>
<proteinExistence type="predicted"/>
<gene>
    <name evidence="1" type="ORF">W97_06054</name>
</gene>
<dbReference type="GeneID" id="19903365"/>
<evidence type="ECO:0000313" key="2">
    <source>
        <dbReference type="Proteomes" id="UP000016924"/>
    </source>
</evidence>
<protein>
    <submittedName>
        <fullName evidence="1">Uncharacterized protein</fullName>
    </submittedName>
</protein>
<accession>R7YYS0</accession>
<dbReference type="HOGENOM" id="CLU_2061366_0_0_1"/>
<sequence length="119" mass="12715">MAIIDPDNAPVGALHTIERLEGMQLLALYRQQIIANAAALSGSECIVFTSRGTDAQGASVCFAGVATAASKKHSLKHFVLRARSREDGTPLASRLEAAERLLTITEKALEKDGVRLRSV</sequence>
<evidence type="ECO:0000313" key="1">
    <source>
        <dbReference type="EMBL" id="EON66939.1"/>
    </source>
</evidence>
<dbReference type="RefSeq" id="XP_007782256.1">
    <property type="nucleotide sequence ID" value="XM_007784066.1"/>
</dbReference>